<dbReference type="VEuPathDB" id="FungiDB:BON22_5174"/>
<sequence length="830" mass="91639">MDVDNVLSQLTTPEKISLVSGGDYWHIKAIPRLNVPAIRTSDGPNGIRGLHHFNSTPTACVPVGTALGSTWNKKLLYDVGRLLDLEARAKGVHVLLAPTVNIQRIPNGGRGFESFSEDPVLSGELAAAYINGFQEDGLAATIKHYVCNDQENERFSSDSIVSERALREIYLKPFEIAIKKSNPKALMTSYNRVNGTHASENQHLYNILREELGWDGLVMSDWTGTYSTSEAINTGLDLEMPGTGRWRGAALNHALFSKTVTDEKLDERVRNVLNLVKSVENSGVPENAPEKQRNTPEDQAFLRKAAAESVVLLKNDNKVLPLDPQKKVLIVGPNANYAAYSGGGSALATPYYAVPPLDAIKQKCGDDNVKYEIGAFNHRYMPTLKSQLYIKGTNVNGTLIEIYNEPPTEHDRKPFDVVKLSNIHYFRMNDYVHPDLKDNNVFYADLTSTFIPDHDGEYEFGAAVFGTAKVFIDGNLVIDNCTKQEIGESFYGLGTPEVTGTYKVMKGKEYTLKIEFGSGATSPLNGKVNSTFYGGGGLRFGGVLKISDDEAICRALSHAKQYDQIVFITGLNQDWESEGADRKDLEIPGASGKLIEELVKVNEDVVVVVQAGTPVEMPWVDKVKTLVYTSYGGNETGNAIADVLFGDVNPSGKLPLTFPYRFEDTPSFINNTTNLGKVLYGEDVYVGYRYFEKTKREVMFSFGHGLSYTEFKFSDLKVTANGDDLNILLTVQNTGSKSGAAVVQLYIQAGPSKTQRPIKELKGFEKVFINAGEKTRITSNLKIKEATSYYDDEKNKWVSEEGVYTLIAGQSSVDEEALTHEFCTEKTILF</sequence>
<dbReference type="FunFam" id="2.60.40.10:FF:000495">
    <property type="entry name" value="Periplasmic beta-glucosidase"/>
    <property type="match status" value="1"/>
</dbReference>
<dbReference type="OrthoDB" id="47059at2759"/>
<organism evidence="8">
    <name type="scientific">Cyberlindnera fabianii</name>
    <name type="common">Yeast</name>
    <name type="synonym">Hansenula fabianii</name>
    <dbReference type="NCBI Taxonomy" id="36022"/>
    <lineage>
        <taxon>Eukaryota</taxon>
        <taxon>Fungi</taxon>
        <taxon>Dikarya</taxon>
        <taxon>Ascomycota</taxon>
        <taxon>Saccharomycotina</taxon>
        <taxon>Saccharomycetes</taxon>
        <taxon>Phaffomycetales</taxon>
        <taxon>Phaffomycetaceae</taxon>
        <taxon>Cyberlindnera</taxon>
    </lineage>
</organism>
<keyword evidence="4 6" id="KW-0378">Hydrolase</keyword>
<dbReference type="InterPro" id="IPR037524">
    <property type="entry name" value="PA14/GLEYA"/>
</dbReference>
<proteinExistence type="inferred from homology"/>
<dbReference type="PRINTS" id="PR00133">
    <property type="entry name" value="GLHYDRLASE3"/>
</dbReference>
<comment type="catalytic activity">
    <reaction evidence="1 6">
        <text>Hydrolysis of terminal, non-reducing beta-D-glucosyl residues with release of beta-D-glucose.</text>
        <dbReference type="EC" id="3.2.1.21"/>
    </reaction>
</comment>
<dbReference type="Gene3D" id="3.20.20.300">
    <property type="entry name" value="Glycoside hydrolase, family 3, N-terminal domain"/>
    <property type="match status" value="1"/>
</dbReference>
<protein>
    <recommendedName>
        <fullName evidence="3 6">beta-glucosidase</fullName>
        <ecNumber evidence="3 6">3.2.1.21</ecNumber>
    </recommendedName>
</protein>
<dbReference type="InterPro" id="IPR026891">
    <property type="entry name" value="Fn3-like"/>
</dbReference>
<dbReference type="UniPathway" id="UPA00696"/>
<dbReference type="Pfam" id="PF00933">
    <property type="entry name" value="Glyco_hydro_3"/>
    <property type="match status" value="1"/>
</dbReference>
<evidence type="ECO:0000256" key="1">
    <source>
        <dbReference type="ARBA" id="ARBA00000448"/>
    </source>
</evidence>
<dbReference type="Gene3D" id="2.60.40.10">
    <property type="entry name" value="Immunoglobulins"/>
    <property type="match status" value="1"/>
</dbReference>
<dbReference type="Pfam" id="PF01915">
    <property type="entry name" value="Glyco_hydro_3_C"/>
    <property type="match status" value="1"/>
</dbReference>
<dbReference type="SUPFAM" id="SSF51445">
    <property type="entry name" value="(Trans)glycosidases"/>
    <property type="match status" value="1"/>
</dbReference>
<dbReference type="PANTHER" id="PTHR42715">
    <property type="entry name" value="BETA-GLUCOSIDASE"/>
    <property type="match status" value="1"/>
</dbReference>
<dbReference type="EMBL" id="LK052914">
    <property type="protein sequence ID" value="CDR47121.1"/>
    <property type="molecule type" value="Genomic_DNA"/>
</dbReference>
<comment type="pathway">
    <text evidence="6">Glycan metabolism; cellulose degradation.</text>
</comment>
<gene>
    <name evidence="8" type="ORF">CYFA0S_29e00254g</name>
</gene>
<evidence type="ECO:0000259" key="7">
    <source>
        <dbReference type="PROSITE" id="PS51820"/>
    </source>
</evidence>
<dbReference type="GO" id="GO:0030245">
    <property type="term" value="P:cellulose catabolic process"/>
    <property type="evidence" value="ECO:0007669"/>
    <property type="project" value="UniProtKB-UniPathway"/>
</dbReference>
<comment type="similarity">
    <text evidence="2 6">Belongs to the glycosyl hydrolase 3 family.</text>
</comment>
<evidence type="ECO:0000256" key="2">
    <source>
        <dbReference type="ARBA" id="ARBA00005336"/>
    </source>
</evidence>
<evidence type="ECO:0000313" key="8">
    <source>
        <dbReference type="EMBL" id="CDR47121.1"/>
    </source>
</evidence>
<dbReference type="SMART" id="SM01217">
    <property type="entry name" value="Fn3_like"/>
    <property type="match status" value="1"/>
</dbReference>
<keyword evidence="5 6" id="KW-0326">Glycosidase</keyword>
<feature type="domain" description="PA14" evidence="7">
    <location>
        <begin position="393"/>
        <end position="556"/>
    </location>
</feature>
<dbReference type="PhylomeDB" id="A0A061BCR7"/>
<dbReference type="InterPro" id="IPR050288">
    <property type="entry name" value="Cellulose_deg_GH3"/>
</dbReference>
<dbReference type="SMART" id="SM00758">
    <property type="entry name" value="PA14"/>
    <property type="match status" value="1"/>
</dbReference>
<dbReference type="FunFam" id="3.20.20.300:FF:000006">
    <property type="entry name" value="Beta-glucosidase H"/>
    <property type="match status" value="1"/>
</dbReference>
<dbReference type="InterPro" id="IPR019800">
    <property type="entry name" value="Glyco_hydro_3_AS"/>
</dbReference>
<dbReference type="EC" id="3.2.1.21" evidence="3 6"/>
<evidence type="ECO:0000256" key="4">
    <source>
        <dbReference type="ARBA" id="ARBA00022801"/>
    </source>
</evidence>
<dbReference type="InterPro" id="IPR017853">
    <property type="entry name" value="GH"/>
</dbReference>
<dbReference type="Pfam" id="PF07691">
    <property type="entry name" value="PA14"/>
    <property type="match status" value="1"/>
</dbReference>
<name>A0A061BCR7_CYBFA</name>
<dbReference type="InterPro" id="IPR036881">
    <property type="entry name" value="Glyco_hydro_3_C_sf"/>
</dbReference>
<evidence type="ECO:0000256" key="5">
    <source>
        <dbReference type="ARBA" id="ARBA00023295"/>
    </source>
</evidence>
<dbReference type="GO" id="GO:0008422">
    <property type="term" value="F:beta-glucosidase activity"/>
    <property type="evidence" value="ECO:0007669"/>
    <property type="project" value="UniProtKB-EC"/>
</dbReference>
<dbReference type="AlphaFoldDB" id="A0A061BCR7"/>
<keyword evidence="6" id="KW-0119">Carbohydrate metabolism</keyword>
<dbReference type="InterPro" id="IPR036962">
    <property type="entry name" value="Glyco_hydro_3_N_sf"/>
</dbReference>
<dbReference type="InterPro" id="IPR001764">
    <property type="entry name" value="Glyco_hydro_3_N"/>
</dbReference>
<dbReference type="InterPro" id="IPR011658">
    <property type="entry name" value="PA14_dom"/>
</dbReference>
<dbReference type="InterPro" id="IPR002772">
    <property type="entry name" value="Glyco_hydro_3_C"/>
</dbReference>
<dbReference type="PANTHER" id="PTHR42715:SF27">
    <property type="entry name" value="BETA-GLUCOSIDASE-RELATED"/>
    <property type="match status" value="1"/>
</dbReference>
<evidence type="ECO:0000256" key="3">
    <source>
        <dbReference type="ARBA" id="ARBA00012744"/>
    </source>
</evidence>
<dbReference type="Gene3D" id="3.40.50.1700">
    <property type="entry name" value="Glycoside hydrolase family 3 C-terminal domain"/>
    <property type="match status" value="1"/>
</dbReference>
<dbReference type="Pfam" id="PF14310">
    <property type="entry name" value="Fn3-like"/>
    <property type="match status" value="1"/>
</dbReference>
<reference evidence="8" key="1">
    <citation type="journal article" date="2014" name="Genome Announc.">
        <title>Genome sequence of the yeast Cyberlindnera fabianii (Hansenula fabianii).</title>
        <authorList>
            <person name="Freel K.C."/>
            <person name="Sarilar V."/>
            <person name="Neuveglise C."/>
            <person name="Devillers H."/>
            <person name="Friedrich A."/>
            <person name="Schacherer J."/>
        </authorList>
    </citation>
    <scope>NUCLEOTIDE SEQUENCE</scope>
    <source>
        <strain evidence="8">YJS4271</strain>
    </source>
</reference>
<dbReference type="PROSITE" id="PS51820">
    <property type="entry name" value="PA14"/>
    <property type="match status" value="1"/>
</dbReference>
<accession>A0A061BCR7</accession>
<dbReference type="PROSITE" id="PS00775">
    <property type="entry name" value="GLYCOSYL_HYDROL_F3"/>
    <property type="match status" value="1"/>
</dbReference>
<evidence type="ECO:0000256" key="6">
    <source>
        <dbReference type="RuleBase" id="RU361161"/>
    </source>
</evidence>
<keyword evidence="6" id="KW-0624">Polysaccharide degradation</keyword>
<dbReference type="SUPFAM" id="SSF52279">
    <property type="entry name" value="Beta-D-glucan exohydrolase, C-terminal domain"/>
    <property type="match status" value="1"/>
</dbReference>
<dbReference type="Gene3D" id="2.60.120.260">
    <property type="entry name" value="Galactose-binding domain-like"/>
    <property type="match status" value="1"/>
</dbReference>
<dbReference type="InterPro" id="IPR013783">
    <property type="entry name" value="Ig-like_fold"/>
</dbReference>